<keyword evidence="3" id="KW-0809">Transit peptide</keyword>
<comment type="caution">
    <text evidence="4">The sequence shown here is derived from an EMBL/GenBank/DDBJ whole genome shotgun (WGS) entry which is preliminary data.</text>
</comment>
<dbReference type="Pfam" id="PF02536">
    <property type="entry name" value="mTERF"/>
    <property type="match status" value="2"/>
</dbReference>
<protein>
    <submittedName>
        <fullName evidence="4">Uncharacterized protein</fullName>
    </submittedName>
</protein>
<evidence type="ECO:0000256" key="1">
    <source>
        <dbReference type="ARBA" id="ARBA00007692"/>
    </source>
</evidence>
<keyword evidence="5" id="KW-1185">Reference proteome</keyword>
<dbReference type="FunFam" id="1.25.70.10:FF:000001">
    <property type="entry name" value="Mitochondrial transcription termination factor-like"/>
    <property type="match status" value="1"/>
</dbReference>
<dbReference type="GO" id="GO:0006353">
    <property type="term" value="P:DNA-templated transcription termination"/>
    <property type="evidence" value="ECO:0007669"/>
    <property type="project" value="UniProtKB-KW"/>
</dbReference>
<dbReference type="Proteomes" id="UP001454036">
    <property type="component" value="Unassembled WGS sequence"/>
</dbReference>
<dbReference type="SMART" id="SM00733">
    <property type="entry name" value="Mterf"/>
    <property type="match status" value="6"/>
</dbReference>
<dbReference type="InterPro" id="IPR038538">
    <property type="entry name" value="MTERF_sf"/>
</dbReference>
<dbReference type="EMBL" id="BAABME010005671">
    <property type="protein sequence ID" value="GAA0166283.1"/>
    <property type="molecule type" value="Genomic_DNA"/>
</dbReference>
<dbReference type="Gene3D" id="1.25.70.10">
    <property type="entry name" value="Transcription termination factor 3, mitochondrial"/>
    <property type="match status" value="1"/>
</dbReference>
<keyword evidence="2" id="KW-0805">Transcription regulation</keyword>
<dbReference type="PANTHER" id="PTHR13068">
    <property type="entry name" value="CGI-12 PROTEIN-RELATED"/>
    <property type="match status" value="1"/>
</dbReference>
<keyword evidence="2" id="KW-0804">Transcription</keyword>
<evidence type="ECO:0000256" key="2">
    <source>
        <dbReference type="ARBA" id="ARBA00022472"/>
    </source>
</evidence>
<organism evidence="4 5">
    <name type="scientific">Lithospermum erythrorhizon</name>
    <name type="common">Purple gromwell</name>
    <name type="synonym">Lithospermum officinale var. erythrorhizon</name>
    <dbReference type="NCBI Taxonomy" id="34254"/>
    <lineage>
        <taxon>Eukaryota</taxon>
        <taxon>Viridiplantae</taxon>
        <taxon>Streptophyta</taxon>
        <taxon>Embryophyta</taxon>
        <taxon>Tracheophyta</taxon>
        <taxon>Spermatophyta</taxon>
        <taxon>Magnoliopsida</taxon>
        <taxon>eudicotyledons</taxon>
        <taxon>Gunneridae</taxon>
        <taxon>Pentapetalae</taxon>
        <taxon>asterids</taxon>
        <taxon>lamiids</taxon>
        <taxon>Boraginales</taxon>
        <taxon>Boraginaceae</taxon>
        <taxon>Boraginoideae</taxon>
        <taxon>Lithospermeae</taxon>
        <taxon>Lithospermum</taxon>
    </lineage>
</organism>
<dbReference type="InterPro" id="IPR003690">
    <property type="entry name" value="MTERF"/>
</dbReference>
<comment type="similarity">
    <text evidence="1">Belongs to the mTERF family.</text>
</comment>
<name>A0AAV3QRK1_LITER</name>
<evidence type="ECO:0000256" key="3">
    <source>
        <dbReference type="ARBA" id="ARBA00022946"/>
    </source>
</evidence>
<evidence type="ECO:0000313" key="4">
    <source>
        <dbReference type="EMBL" id="GAA0166283.1"/>
    </source>
</evidence>
<dbReference type="GO" id="GO:0003676">
    <property type="term" value="F:nucleic acid binding"/>
    <property type="evidence" value="ECO:0007669"/>
    <property type="project" value="InterPro"/>
</dbReference>
<dbReference type="PANTHER" id="PTHR13068:SF166">
    <property type="entry name" value="TRANSCRIPTION TERMINATION FACTOR MTERF15, MITOCHONDRIAL-LIKE"/>
    <property type="match status" value="1"/>
</dbReference>
<evidence type="ECO:0000313" key="5">
    <source>
        <dbReference type="Proteomes" id="UP001454036"/>
    </source>
</evidence>
<gene>
    <name evidence="4" type="ORF">LIER_21468</name>
</gene>
<sequence length="378" mass="43820">MFRFIFKSIHSSSRISEVFKLYSTSAKNAKKPIFFPNGNQDSFTVQYLIKKCGFSIEKAVIVSTKYVKFDKPDKPDSVIYFLKHQGFTESQIRKMLAIDPRILSANCENTLLPKIEFFRSKGATMKDLVRILVFSPTIFKRSLEGYILPSFDFIKDYVGSDKDVIIAISTCPKLLLENEVRVKPSVAILLWAGMSQSQMGYLMKKRPQLFVSGSERLKESVKQVQELGMDPRYSAYGFALAILTITRRVTWDKRMEAYKSWGCSEDDVWRTFKILPFLMSVSVEQINGVMSLFVHEIGWQSSEVVKKYFMFTLSLKKRMIPRWTVYQELLSKGLVKNEVIRSTMFTMKEDLFLKKFVNCYKTEAPLLLQLYIEKQASK</sequence>
<proteinExistence type="inferred from homology"/>
<reference evidence="4 5" key="1">
    <citation type="submission" date="2024-01" db="EMBL/GenBank/DDBJ databases">
        <title>The complete chloroplast genome sequence of Lithospermum erythrorhizon: insights into the phylogenetic relationship among Boraginaceae species and the maternal lineages of purple gromwells.</title>
        <authorList>
            <person name="Okada T."/>
            <person name="Watanabe K."/>
        </authorList>
    </citation>
    <scope>NUCLEOTIDE SEQUENCE [LARGE SCALE GENOMIC DNA]</scope>
</reference>
<keyword evidence="2" id="KW-0806">Transcription termination</keyword>
<dbReference type="AlphaFoldDB" id="A0AAV3QRK1"/>
<accession>A0AAV3QRK1</accession>